<dbReference type="InterPro" id="IPR000259">
    <property type="entry name" value="Adhesion_dom_fimbrial"/>
</dbReference>
<evidence type="ECO:0000313" key="3">
    <source>
        <dbReference type="Proteomes" id="UP000001022"/>
    </source>
</evidence>
<keyword evidence="3" id="KW-1185">Reference proteome</keyword>
<reference evidence="3" key="1">
    <citation type="submission" date="2003-06" db="EMBL/GenBank/DDBJ databases">
        <title>The complete genome sequence of Haemophilus ducreyi.</title>
        <authorList>
            <person name="Munson R.S. Jr."/>
            <person name="Ray W.C."/>
            <person name="Mahairas G."/>
            <person name="Sabo P."/>
            <person name="Mungur R."/>
            <person name="Johnson L."/>
            <person name="Nguyen D."/>
            <person name="Wang J."/>
            <person name="Forst C."/>
            <person name="Hood L."/>
        </authorList>
    </citation>
    <scope>NUCLEOTIDE SEQUENCE [LARGE SCALE GENOMIC DNA]</scope>
    <source>
        <strain evidence="3">35000HP / ATCC 700724</strain>
    </source>
</reference>
<dbReference type="Pfam" id="PF00419">
    <property type="entry name" value="Fimbrial"/>
    <property type="match status" value="1"/>
</dbReference>
<dbReference type="GO" id="GO:0007155">
    <property type="term" value="P:cell adhesion"/>
    <property type="evidence" value="ECO:0007669"/>
    <property type="project" value="InterPro"/>
</dbReference>
<proteinExistence type="predicted"/>
<dbReference type="Gene3D" id="2.60.40.1090">
    <property type="entry name" value="Fimbrial-type adhesion domain"/>
    <property type="match status" value="1"/>
</dbReference>
<accession>Q7VP23</accession>
<dbReference type="Proteomes" id="UP000001022">
    <property type="component" value="Chromosome"/>
</dbReference>
<dbReference type="KEGG" id="hdu:HD_0285"/>
<dbReference type="EMBL" id="AE017143">
    <property type="protein sequence ID" value="AAP95264.1"/>
    <property type="molecule type" value="Genomic_DNA"/>
</dbReference>
<protein>
    <submittedName>
        <fullName evidence="2">Minor fimbrial subunit</fullName>
    </submittedName>
</protein>
<dbReference type="InterPro" id="IPR036937">
    <property type="entry name" value="Adhesion_dom_fimbrial_sf"/>
</dbReference>
<dbReference type="InterPro" id="IPR008966">
    <property type="entry name" value="Adhesion_dom_sf"/>
</dbReference>
<organism evidence="2 3">
    <name type="scientific">Haemophilus ducreyi (strain 35000HP / ATCC 700724)</name>
    <dbReference type="NCBI Taxonomy" id="233412"/>
    <lineage>
        <taxon>Bacteria</taxon>
        <taxon>Pseudomonadati</taxon>
        <taxon>Pseudomonadota</taxon>
        <taxon>Gammaproteobacteria</taxon>
        <taxon>Pasteurellales</taxon>
        <taxon>Pasteurellaceae</taxon>
        <taxon>Haemophilus</taxon>
    </lineage>
</organism>
<gene>
    <name evidence="2" type="ordered locus">HD_0285</name>
</gene>
<dbReference type="AlphaFoldDB" id="Q7VP23"/>
<evidence type="ECO:0000313" key="2">
    <source>
        <dbReference type="EMBL" id="AAP95264.1"/>
    </source>
</evidence>
<name>Q7VP23_HAEDU</name>
<evidence type="ECO:0000259" key="1">
    <source>
        <dbReference type="Pfam" id="PF00419"/>
    </source>
</evidence>
<dbReference type="SUPFAM" id="SSF49401">
    <property type="entry name" value="Bacterial adhesins"/>
    <property type="match status" value="1"/>
</dbReference>
<dbReference type="SMR" id="Q7VP23"/>
<dbReference type="GO" id="GO:0009289">
    <property type="term" value="C:pilus"/>
    <property type="evidence" value="ECO:0007669"/>
    <property type="project" value="InterPro"/>
</dbReference>
<dbReference type="STRING" id="233412.HD_0285"/>
<feature type="domain" description="Fimbrial-type adhesion" evidence="1">
    <location>
        <begin position="39"/>
        <end position="172"/>
    </location>
</feature>
<sequence>MNISVRNLSRNLILLIFGVLIIAKTSLAKNEHFDIQVVLTIQGTGCVVNNNQAIEINFGEMSPKNINGKAYEKVIPFDLQCNDPANTQYSLYFGRNNGADFVSSEYGVTLLATSNSNLGLMIKRNGVPYPFDFSSTITEHSKQKLSVVPVVNQYAKLDVGPFTAFASMVLEYY</sequence>
<dbReference type="eggNOG" id="COG3539">
    <property type="taxonomic scope" value="Bacteria"/>
</dbReference>
<dbReference type="RefSeq" id="WP_010944317.1">
    <property type="nucleotide sequence ID" value="NC_002940.2"/>
</dbReference>
<dbReference type="HOGENOM" id="CLU_114111_2_1_6"/>